<organism evidence="1 2">
    <name type="scientific">Meloidogyne enterolobii</name>
    <name type="common">Root-knot nematode worm</name>
    <name type="synonym">Meloidogyne mayaguensis</name>
    <dbReference type="NCBI Taxonomy" id="390850"/>
    <lineage>
        <taxon>Eukaryota</taxon>
        <taxon>Metazoa</taxon>
        <taxon>Ecdysozoa</taxon>
        <taxon>Nematoda</taxon>
        <taxon>Chromadorea</taxon>
        <taxon>Rhabditida</taxon>
        <taxon>Tylenchina</taxon>
        <taxon>Tylenchomorpha</taxon>
        <taxon>Tylenchoidea</taxon>
        <taxon>Meloidogynidae</taxon>
        <taxon>Meloidogyninae</taxon>
        <taxon>Meloidogyne</taxon>
    </lineage>
</organism>
<protein>
    <submittedName>
        <fullName evidence="1">Uncharacterized protein</fullName>
    </submittedName>
</protein>
<dbReference type="Proteomes" id="UP000580250">
    <property type="component" value="Unassembled WGS sequence"/>
</dbReference>
<evidence type="ECO:0000313" key="1">
    <source>
        <dbReference type="EMBL" id="CAD2174579.1"/>
    </source>
</evidence>
<gene>
    <name evidence="1" type="ORF">MENT_LOCUS26254</name>
</gene>
<dbReference type="AlphaFoldDB" id="A0A6V7VI08"/>
<sequence length="65" mass="7684">MAATNNTDELRLIYKLTEILSGTKKFLNFNNLGHELRPDEIDFLKERFTGKYQHQNNNVNLLKLF</sequence>
<dbReference type="EMBL" id="CAJEWN010000238">
    <property type="protein sequence ID" value="CAD2174579.1"/>
    <property type="molecule type" value="Genomic_DNA"/>
</dbReference>
<proteinExistence type="predicted"/>
<evidence type="ECO:0000313" key="2">
    <source>
        <dbReference type="Proteomes" id="UP000580250"/>
    </source>
</evidence>
<reference evidence="1 2" key="1">
    <citation type="submission" date="2020-08" db="EMBL/GenBank/DDBJ databases">
        <authorList>
            <person name="Koutsovoulos G."/>
            <person name="Danchin GJ E."/>
        </authorList>
    </citation>
    <scope>NUCLEOTIDE SEQUENCE [LARGE SCALE GENOMIC DNA]</scope>
</reference>
<comment type="caution">
    <text evidence="1">The sequence shown here is derived from an EMBL/GenBank/DDBJ whole genome shotgun (WGS) entry which is preliminary data.</text>
</comment>
<accession>A0A6V7VI08</accession>
<name>A0A6V7VI08_MELEN</name>